<name>A0A0N7KK95_ORYSJ</name>
<dbReference type="AlphaFoldDB" id="A0A0N7KK95"/>
<proteinExistence type="predicted"/>
<accession>A0A0N7KK95</accession>
<feature type="compositionally biased region" description="Basic residues" evidence="1">
    <location>
        <begin position="133"/>
        <end position="147"/>
    </location>
</feature>
<evidence type="ECO:0000256" key="1">
    <source>
        <dbReference type="SAM" id="MobiDB-lite"/>
    </source>
</evidence>
<dbReference type="EMBL" id="AP014961">
    <property type="protein sequence ID" value="BAS92593.1"/>
    <property type="molecule type" value="Genomic_DNA"/>
</dbReference>
<evidence type="ECO:0000313" key="2">
    <source>
        <dbReference type="EMBL" id="BAS92593.1"/>
    </source>
</evidence>
<dbReference type="Proteomes" id="UP000059680">
    <property type="component" value="Chromosome 5"/>
</dbReference>
<dbReference type="PaxDb" id="39947-A0A0N7KK95"/>
<protein>
    <submittedName>
        <fullName evidence="2">Os05g0184250 protein</fullName>
    </submittedName>
</protein>
<feature type="compositionally biased region" description="Polar residues" evidence="1">
    <location>
        <begin position="101"/>
        <end position="112"/>
    </location>
</feature>
<feature type="region of interest" description="Disordered" evidence="1">
    <location>
        <begin position="60"/>
        <end position="80"/>
    </location>
</feature>
<reference evidence="2 3" key="2">
    <citation type="journal article" date="2013" name="Plant Cell Physiol.">
        <title>Rice Annotation Project Database (RAP-DB): an integrative and interactive database for rice genomics.</title>
        <authorList>
            <person name="Sakai H."/>
            <person name="Lee S.S."/>
            <person name="Tanaka T."/>
            <person name="Numa H."/>
            <person name="Kim J."/>
            <person name="Kawahara Y."/>
            <person name="Wakimoto H."/>
            <person name="Yang C.C."/>
            <person name="Iwamoto M."/>
            <person name="Abe T."/>
            <person name="Yamada Y."/>
            <person name="Muto A."/>
            <person name="Inokuchi H."/>
            <person name="Ikemura T."/>
            <person name="Matsumoto T."/>
            <person name="Sasaki T."/>
            <person name="Itoh T."/>
        </authorList>
    </citation>
    <scope>NUCLEOTIDE SEQUENCE [LARGE SCALE GENOMIC DNA]</scope>
    <source>
        <strain evidence="3">cv. Nipponbare</strain>
    </source>
</reference>
<organism evidence="2 3">
    <name type="scientific">Oryza sativa subsp. japonica</name>
    <name type="common">Rice</name>
    <dbReference type="NCBI Taxonomy" id="39947"/>
    <lineage>
        <taxon>Eukaryota</taxon>
        <taxon>Viridiplantae</taxon>
        <taxon>Streptophyta</taxon>
        <taxon>Embryophyta</taxon>
        <taxon>Tracheophyta</taxon>
        <taxon>Spermatophyta</taxon>
        <taxon>Magnoliopsida</taxon>
        <taxon>Liliopsida</taxon>
        <taxon>Poales</taxon>
        <taxon>Poaceae</taxon>
        <taxon>BOP clade</taxon>
        <taxon>Oryzoideae</taxon>
        <taxon>Oryzeae</taxon>
        <taxon>Oryzinae</taxon>
        <taxon>Oryza</taxon>
        <taxon>Oryza sativa</taxon>
    </lineage>
</organism>
<feature type="region of interest" description="Disordered" evidence="1">
    <location>
        <begin position="101"/>
        <end position="147"/>
    </location>
</feature>
<dbReference type="InParanoid" id="A0A0N7KK95"/>
<evidence type="ECO:0000313" key="3">
    <source>
        <dbReference type="Proteomes" id="UP000059680"/>
    </source>
</evidence>
<reference evidence="2 3" key="3">
    <citation type="journal article" date="2013" name="Rice">
        <title>Improvement of the Oryza sativa Nipponbare reference genome using next generation sequence and optical map data.</title>
        <authorList>
            <person name="Kawahara Y."/>
            <person name="de la Bastide M."/>
            <person name="Hamilton J.P."/>
            <person name="Kanamori H."/>
            <person name="McCombie W.R."/>
            <person name="Ouyang S."/>
            <person name="Schwartz D.C."/>
            <person name="Tanaka T."/>
            <person name="Wu J."/>
            <person name="Zhou S."/>
            <person name="Childs K.L."/>
            <person name="Davidson R.M."/>
            <person name="Lin H."/>
            <person name="Quesada-Ocampo L."/>
            <person name="Vaillancourt B."/>
            <person name="Sakai H."/>
            <person name="Lee S.S."/>
            <person name="Kim J."/>
            <person name="Numa H."/>
            <person name="Itoh T."/>
            <person name="Buell C.R."/>
            <person name="Matsumoto T."/>
        </authorList>
    </citation>
    <scope>NUCLEOTIDE SEQUENCE [LARGE SCALE GENOMIC DNA]</scope>
    <source>
        <strain evidence="3">cv. Nipponbare</strain>
    </source>
</reference>
<feature type="compositionally biased region" description="Basic residues" evidence="1">
    <location>
        <begin position="114"/>
        <end position="123"/>
    </location>
</feature>
<feature type="non-terminal residue" evidence="2">
    <location>
        <position position="1"/>
    </location>
</feature>
<keyword evidence="3" id="KW-1185">Reference proteome</keyword>
<sequence length="147" mass="16377">MRTLCLVYTVPTTPGIPDKASNMDAEAAWESGHRTTLVRRTVVMAAQTWTMMLWQVEMPRPKRRDTSRSGSPVARRQMQTVTRWGTGMAVRSVVSSLVTAAARSSQSLSNTARGMRKARRKSASGHATGSLMRSHHSVLRSRTHTRR</sequence>
<reference evidence="3" key="1">
    <citation type="journal article" date="2005" name="Nature">
        <title>The map-based sequence of the rice genome.</title>
        <authorList>
            <consortium name="International rice genome sequencing project (IRGSP)"/>
            <person name="Matsumoto T."/>
            <person name="Wu J."/>
            <person name="Kanamori H."/>
            <person name="Katayose Y."/>
            <person name="Fujisawa M."/>
            <person name="Namiki N."/>
            <person name="Mizuno H."/>
            <person name="Yamamoto K."/>
            <person name="Antonio B.A."/>
            <person name="Baba T."/>
            <person name="Sakata K."/>
            <person name="Nagamura Y."/>
            <person name="Aoki H."/>
            <person name="Arikawa K."/>
            <person name="Arita K."/>
            <person name="Bito T."/>
            <person name="Chiden Y."/>
            <person name="Fujitsuka N."/>
            <person name="Fukunaka R."/>
            <person name="Hamada M."/>
            <person name="Harada C."/>
            <person name="Hayashi A."/>
            <person name="Hijishita S."/>
            <person name="Honda M."/>
            <person name="Hosokawa S."/>
            <person name="Ichikawa Y."/>
            <person name="Idonuma A."/>
            <person name="Iijima M."/>
            <person name="Ikeda M."/>
            <person name="Ikeno M."/>
            <person name="Ito K."/>
            <person name="Ito S."/>
            <person name="Ito T."/>
            <person name="Ito Y."/>
            <person name="Ito Y."/>
            <person name="Iwabuchi A."/>
            <person name="Kamiya K."/>
            <person name="Karasawa W."/>
            <person name="Kurita K."/>
            <person name="Katagiri S."/>
            <person name="Kikuta A."/>
            <person name="Kobayashi H."/>
            <person name="Kobayashi N."/>
            <person name="Machita K."/>
            <person name="Maehara T."/>
            <person name="Masukawa M."/>
            <person name="Mizubayashi T."/>
            <person name="Mukai Y."/>
            <person name="Nagasaki H."/>
            <person name="Nagata Y."/>
            <person name="Naito S."/>
            <person name="Nakashima M."/>
            <person name="Nakama Y."/>
            <person name="Nakamichi Y."/>
            <person name="Nakamura M."/>
            <person name="Meguro A."/>
            <person name="Negishi M."/>
            <person name="Ohta I."/>
            <person name="Ohta T."/>
            <person name="Okamoto M."/>
            <person name="Ono N."/>
            <person name="Saji S."/>
            <person name="Sakaguchi M."/>
            <person name="Sakai K."/>
            <person name="Shibata M."/>
            <person name="Shimokawa T."/>
            <person name="Song J."/>
            <person name="Takazaki Y."/>
            <person name="Terasawa K."/>
            <person name="Tsugane M."/>
            <person name="Tsuji K."/>
            <person name="Ueda S."/>
            <person name="Waki K."/>
            <person name="Yamagata H."/>
            <person name="Yamamoto M."/>
            <person name="Yamamoto S."/>
            <person name="Yamane H."/>
            <person name="Yoshiki S."/>
            <person name="Yoshihara R."/>
            <person name="Yukawa K."/>
            <person name="Zhong H."/>
            <person name="Yano M."/>
            <person name="Yuan Q."/>
            <person name="Ouyang S."/>
            <person name="Liu J."/>
            <person name="Jones K.M."/>
            <person name="Gansberger K."/>
            <person name="Moffat K."/>
            <person name="Hill J."/>
            <person name="Bera J."/>
            <person name="Fadrosh D."/>
            <person name="Jin S."/>
            <person name="Johri S."/>
            <person name="Kim M."/>
            <person name="Overton L."/>
            <person name="Reardon M."/>
            <person name="Tsitrin T."/>
            <person name="Vuong H."/>
            <person name="Weaver B."/>
            <person name="Ciecko A."/>
            <person name="Tallon L."/>
            <person name="Jackson J."/>
            <person name="Pai G."/>
            <person name="Aken S.V."/>
            <person name="Utterback T."/>
            <person name="Reidmuller S."/>
            <person name="Feldblyum T."/>
            <person name="Hsiao J."/>
            <person name="Zismann V."/>
            <person name="Iobst S."/>
            <person name="de Vazeille A.R."/>
            <person name="Buell C.R."/>
            <person name="Ying K."/>
            <person name="Li Y."/>
            <person name="Lu T."/>
            <person name="Huang Y."/>
            <person name="Zhao Q."/>
            <person name="Feng Q."/>
            <person name="Zhang L."/>
            <person name="Zhu J."/>
            <person name="Weng Q."/>
            <person name="Mu J."/>
            <person name="Lu Y."/>
            <person name="Fan D."/>
            <person name="Liu Y."/>
            <person name="Guan J."/>
            <person name="Zhang Y."/>
            <person name="Yu S."/>
            <person name="Liu X."/>
            <person name="Zhang Y."/>
            <person name="Hong G."/>
            <person name="Han B."/>
            <person name="Choisne N."/>
            <person name="Demange N."/>
            <person name="Orjeda G."/>
            <person name="Samain S."/>
            <person name="Cattolico L."/>
            <person name="Pelletier E."/>
            <person name="Couloux A."/>
            <person name="Segurens B."/>
            <person name="Wincker P."/>
            <person name="D'Hont A."/>
            <person name="Scarpelli C."/>
            <person name="Weissenbach J."/>
            <person name="Salanoubat M."/>
            <person name="Quetier F."/>
            <person name="Yu Y."/>
            <person name="Kim H.R."/>
            <person name="Rambo T."/>
            <person name="Currie J."/>
            <person name="Collura K."/>
            <person name="Luo M."/>
            <person name="Yang T."/>
            <person name="Ammiraju J.S.S."/>
            <person name="Engler F."/>
            <person name="Soderlund C."/>
            <person name="Wing R.A."/>
            <person name="Palmer L.E."/>
            <person name="de la Bastide M."/>
            <person name="Spiegel L."/>
            <person name="Nascimento L."/>
            <person name="Zutavern T."/>
            <person name="O'Shaughnessy A."/>
            <person name="Dike S."/>
            <person name="Dedhia N."/>
            <person name="Preston R."/>
            <person name="Balija V."/>
            <person name="McCombie W.R."/>
            <person name="Chow T."/>
            <person name="Chen H."/>
            <person name="Chung M."/>
            <person name="Chen C."/>
            <person name="Shaw J."/>
            <person name="Wu H."/>
            <person name="Hsiao K."/>
            <person name="Chao Y."/>
            <person name="Chu M."/>
            <person name="Cheng C."/>
            <person name="Hour A."/>
            <person name="Lee P."/>
            <person name="Lin S."/>
            <person name="Lin Y."/>
            <person name="Liou J."/>
            <person name="Liu S."/>
            <person name="Hsing Y."/>
            <person name="Raghuvanshi S."/>
            <person name="Mohanty A."/>
            <person name="Bharti A.K."/>
            <person name="Gaur A."/>
            <person name="Gupta V."/>
            <person name="Kumar D."/>
            <person name="Ravi V."/>
            <person name="Vij S."/>
            <person name="Kapur A."/>
            <person name="Khurana P."/>
            <person name="Khurana P."/>
            <person name="Khurana J.P."/>
            <person name="Tyagi A.K."/>
            <person name="Gaikwad K."/>
            <person name="Singh A."/>
            <person name="Dalal V."/>
            <person name="Srivastava S."/>
            <person name="Dixit A."/>
            <person name="Pal A.K."/>
            <person name="Ghazi I.A."/>
            <person name="Yadav M."/>
            <person name="Pandit A."/>
            <person name="Bhargava A."/>
            <person name="Sureshbabu K."/>
            <person name="Batra K."/>
            <person name="Sharma T.R."/>
            <person name="Mohapatra T."/>
            <person name="Singh N.K."/>
            <person name="Messing J."/>
            <person name="Nelson A.B."/>
            <person name="Fuks G."/>
            <person name="Kavchok S."/>
            <person name="Keizer G."/>
            <person name="Linton E."/>
            <person name="Llaca V."/>
            <person name="Song R."/>
            <person name="Tanyolac B."/>
            <person name="Young S."/>
            <person name="Ho-Il K."/>
            <person name="Hahn J.H."/>
            <person name="Sangsakoo G."/>
            <person name="Vanavichit A."/>
            <person name="de Mattos Luiz.A.T."/>
            <person name="Zimmer P.D."/>
            <person name="Malone G."/>
            <person name="Dellagostin O."/>
            <person name="de Oliveira A.C."/>
            <person name="Bevan M."/>
            <person name="Bancroft I."/>
            <person name="Minx P."/>
            <person name="Cordum H."/>
            <person name="Wilson R."/>
            <person name="Cheng Z."/>
            <person name="Jin W."/>
            <person name="Jiang J."/>
            <person name="Leong S.A."/>
            <person name="Iwama H."/>
            <person name="Gojobori T."/>
            <person name="Itoh T."/>
            <person name="Niimura Y."/>
            <person name="Fujii Y."/>
            <person name="Habara T."/>
            <person name="Sakai H."/>
            <person name="Sato Y."/>
            <person name="Wilson G."/>
            <person name="Kumar K."/>
            <person name="McCouch S."/>
            <person name="Juretic N."/>
            <person name="Hoen D."/>
            <person name="Wright S."/>
            <person name="Bruskiewich R."/>
            <person name="Bureau T."/>
            <person name="Miyao A."/>
            <person name="Hirochika H."/>
            <person name="Nishikawa T."/>
            <person name="Kadowaki K."/>
            <person name="Sugiura M."/>
            <person name="Burr B."/>
            <person name="Sasaki T."/>
        </authorList>
    </citation>
    <scope>NUCLEOTIDE SEQUENCE [LARGE SCALE GENOMIC DNA]</scope>
    <source>
        <strain evidence="3">cv. Nipponbare</strain>
    </source>
</reference>
<gene>
    <name evidence="2" type="ordered locus">Os05g0184250</name>
    <name evidence="2" type="ORF">OSNPB_050184250</name>
</gene>